<protein>
    <recommendedName>
        <fullName evidence="4">FecR protein domain-containing protein</fullName>
    </recommendedName>
</protein>
<proteinExistence type="predicted"/>
<dbReference type="Pfam" id="PF04773">
    <property type="entry name" value="FecR"/>
    <property type="match status" value="1"/>
</dbReference>
<accession>A0A0F9Q507</accession>
<dbReference type="PANTHER" id="PTHR30273:SF2">
    <property type="entry name" value="PROTEIN FECR"/>
    <property type="match status" value="1"/>
</dbReference>
<comment type="caution">
    <text evidence="3">The sequence shown here is derived from an EMBL/GenBank/DDBJ whole genome shotgun (WGS) entry which is preliminary data.</text>
</comment>
<dbReference type="AlphaFoldDB" id="A0A0F9Q507"/>
<dbReference type="Gene3D" id="2.60.120.1440">
    <property type="match status" value="1"/>
</dbReference>
<dbReference type="GO" id="GO:0016989">
    <property type="term" value="F:sigma factor antagonist activity"/>
    <property type="evidence" value="ECO:0007669"/>
    <property type="project" value="TreeGrafter"/>
</dbReference>
<dbReference type="InterPro" id="IPR006860">
    <property type="entry name" value="FecR"/>
</dbReference>
<dbReference type="InterPro" id="IPR032623">
    <property type="entry name" value="FecR_N"/>
</dbReference>
<evidence type="ECO:0008006" key="4">
    <source>
        <dbReference type="Google" id="ProtNLM"/>
    </source>
</evidence>
<evidence type="ECO:0000259" key="2">
    <source>
        <dbReference type="Pfam" id="PF16220"/>
    </source>
</evidence>
<evidence type="ECO:0000313" key="3">
    <source>
        <dbReference type="EMBL" id="KKN39065.1"/>
    </source>
</evidence>
<feature type="domain" description="FecR N-terminal" evidence="2">
    <location>
        <begin position="11"/>
        <end position="50"/>
    </location>
</feature>
<name>A0A0F9Q507_9ZZZZ</name>
<evidence type="ECO:0000259" key="1">
    <source>
        <dbReference type="Pfam" id="PF04773"/>
    </source>
</evidence>
<dbReference type="Pfam" id="PF16220">
    <property type="entry name" value="DUF4880"/>
    <property type="match status" value="1"/>
</dbReference>
<dbReference type="PIRSF" id="PIRSF018266">
    <property type="entry name" value="FecR"/>
    <property type="match status" value="1"/>
</dbReference>
<gene>
    <name evidence="3" type="ORF">LCGC14_0747260</name>
</gene>
<feature type="domain" description="FecR protein" evidence="1">
    <location>
        <begin position="113"/>
        <end position="207"/>
    </location>
</feature>
<reference evidence="3" key="1">
    <citation type="journal article" date="2015" name="Nature">
        <title>Complex archaea that bridge the gap between prokaryotes and eukaryotes.</title>
        <authorList>
            <person name="Spang A."/>
            <person name="Saw J.H."/>
            <person name="Jorgensen S.L."/>
            <person name="Zaremba-Niedzwiedzka K."/>
            <person name="Martijn J."/>
            <person name="Lind A.E."/>
            <person name="van Eijk R."/>
            <person name="Schleper C."/>
            <person name="Guy L."/>
            <person name="Ettema T.J."/>
        </authorList>
    </citation>
    <scope>NUCLEOTIDE SEQUENCE</scope>
</reference>
<dbReference type="InterPro" id="IPR012373">
    <property type="entry name" value="Ferrdict_sens_TM"/>
</dbReference>
<dbReference type="EMBL" id="LAZR01001785">
    <property type="protein sequence ID" value="KKN39065.1"/>
    <property type="molecule type" value="Genomic_DNA"/>
</dbReference>
<sequence length="320" mass="35552">MIKQSSNALHDAAEWFVQLTSGDATAQDREAWQAWVNADDEHKQAWQRIEGVTSQFKGLDPKTSIAVLNSSNANSSISNERRQAIKTLGLLLAVGSAGWLTYNTSPWDALMADYATATGEIKHIQLSDGTRLVLNTNSQISIDFDEQYRNVRLLKGEVYIETAHEENRVYRPFNVITDHGIATALGTRFSTRLDDELSCVNVYQDTVKVQAMTGETTFINAGESVKFTSNTIHPIMAVDDAANAWTKGFIIADKMPLAQFVEELARYKSGIVRCDPAIASLEISGSYPLTDVDATLHSISTIFPIKIDHFTRYWIMLKPA</sequence>
<organism evidence="3">
    <name type="scientific">marine sediment metagenome</name>
    <dbReference type="NCBI Taxonomy" id="412755"/>
    <lineage>
        <taxon>unclassified sequences</taxon>
        <taxon>metagenomes</taxon>
        <taxon>ecological metagenomes</taxon>
    </lineage>
</organism>
<dbReference type="PANTHER" id="PTHR30273">
    <property type="entry name" value="PERIPLASMIC SIGNAL SENSOR AND SIGMA FACTOR ACTIVATOR FECR-RELATED"/>
    <property type="match status" value="1"/>
</dbReference>